<feature type="region of interest" description="Disordered" evidence="1">
    <location>
        <begin position="43"/>
        <end position="71"/>
    </location>
</feature>
<keyword evidence="2" id="KW-0732">Signal</keyword>
<dbReference type="AlphaFoldDB" id="A0A1W2BPA1"/>
<evidence type="ECO:0000256" key="1">
    <source>
        <dbReference type="SAM" id="MobiDB-lite"/>
    </source>
</evidence>
<dbReference type="Proteomes" id="UP000192656">
    <property type="component" value="Unassembled WGS sequence"/>
</dbReference>
<gene>
    <name evidence="3" type="ORF">SAMN06297251_1075</name>
</gene>
<evidence type="ECO:0008006" key="5">
    <source>
        <dbReference type="Google" id="ProtNLM"/>
    </source>
</evidence>
<name>A0A1W2BPA1_9HYPH</name>
<feature type="compositionally biased region" description="Basic residues" evidence="1">
    <location>
        <begin position="57"/>
        <end position="66"/>
    </location>
</feature>
<evidence type="ECO:0000313" key="3">
    <source>
        <dbReference type="EMBL" id="SMC74358.1"/>
    </source>
</evidence>
<organism evidence="3 4">
    <name type="scientific">Fulvimarina manganoxydans</name>
    <dbReference type="NCBI Taxonomy" id="937218"/>
    <lineage>
        <taxon>Bacteria</taxon>
        <taxon>Pseudomonadati</taxon>
        <taxon>Pseudomonadota</taxon>
        <taxon>Alphaproteobacteria</taxon>
        <taxon>Hyphomicrobiales</taxon>
        <taxon>Aurantimonadaceae</taxon>
        <taxon>Fulvimarina</taxon>
    </lineage>
</organism>
<dbReference type="OrthoDB" id="8453806at2"/>
<reference evidence="3 4" key="1">
    <citation type="submission" date="2017-04" db="EMBL/GenBank/DDBJ databases">
        <authorList>
            <person name="Afonso C.L."/>
            <person name="Miller P.J."/>
            <person name="Scott M.A."/>
            <person name="Spackman E."/>
            <person name="Goraichik I."/>
            <person name="Dimitrov K.M."/>
            <person name="Suarez D.L."/>
            <person name="Swayne D.E."/>
        </authorList>
    </citation>
    <scope>NUCLEOTIDE SEQUENCE [LARGE SCALE GENOMIC DNA]</scope>
    <source>
        <strain evidence="3 4">CGMCC 1.10972</strain>
    </source>
</reference>
<evidence type="ECO:0000313" key="4">
    <source>
        <dbReference type="Proteomes" id="UP000192656"/>
    </source>
</evidence>
<dbReference type="EMBL" id="FWXR01000007">
    <property type="protein sequence ID" value="SMC74358.1"/>
    <property type="molecule type" value="Genomic_DNA"/>
</dbReference>
<proteinExistence type="predicted"/>
<dbReference type="RefSeq" id="WP_084409843.1">
    <property type="nucleotide sequence ID" value="NZ_FWXR01000007.1"/>
</dbReference>
<sequence length="125" mass="13390">MFKTLSRTICLVAALAAGATAIGTAPAAADGFRFGITIGDGPRHLTPAGHRGDRWDRGHRRGRGHYGRGCSPREAVHKARRIGIHRARVVDVGHRSVAVAGRSRGDRTLVRFARAPGCPVLRIRG</sequence>
<keyword evidence="4" id="KW-1185">Reference proteome</keyword>
<protein>
    <recommendedName>
        <fullName evidence="5">Antifreeze protein</fullName>
    </recommendedName>
</protein>
<feature type="signal peptide" evidence="2">
    <location>
        <begin position="1"/>
        <end position="27"/>
    </location>
</feature>
<evidence type="ECO:0000256" key="2">
    <source>
        <dbReference type="SAM" id="SignalP"/>
    </source>
</evidence>
<feature type="chain" id="PRO_5010740950" description="Antifreeze protein" evidence="2">
    <location>
        <begin position="28"/>
        <end position="125"/>
    </location>
</feature>
<accession>A0A1W2BPA1</accession>